<dbReference type="PROSITE" id="PS00041">
    <property type="entry name" value="HTH_ARAC_FAMILY_1"/>
    <property type="match status" value="1"/>
</dbReference>
<dbReference type="InterPro" id="IPR018062">
    <property type="entry name" value="HTH_AraC-typ_CS"/>
</dbReference>
<accession>A0A514BSB8</accession>
<protein>
    <submittedName>
        <fullName evidence="5">AraC family transcriptional regulator</fullName>
    </submittedName>
</protein>
<dbReference type="InterPro" id="IPR032783">
    <property type="entry name" value="AraC_lig"/>
</dbReference>
<dbReference type="PANTHER" id="PTHR46796:SF7">
    <property type="entry name" value="ARAC FAMILY TRANSCRIPTIONAL REGULATOR"/>
    <property type="match status" value="1"/>
</dbReference>
<name>A0A514BSB8_9GAMM</name>
<reference evidence="5 6" key="1">
    <citation type="submission" date="2019-06" db="EMBL/GenBank/DDBJ databases">
        <title>Lysobacter alkalisoli sp. nov. isolated from saline-alkali soil.</title>
        <authorList>
            <person name="Sun J.-Q."/>
            <person name="Xu L."/>
        </authorList>
    </citation>
    <scope>NUCLEOTIDE SEQUENCE [LARGE SCALE GENOMIC DNA]</scope>
    <source>
        <strain evidence="5 6">SJ-36</strain>
    </source>
</reference>
<evidence type="ECO:0000313" key="5">
    <source>
        <dbReference type="EMBL" id="QDH70283.1"/>
    </source>
</evidence>
<sequence length="274" mass="30007">MDRLHALLQRFSVNARMFHSGPLCGLHDFDDADAQGYLHLIRRGEVDIRHGDGGRDRVDRPSLVLYPRPLGHRFVTDPDEGADMACAHIQLGARPDNPVARALPPVLVMPLEELPAASGLLELLFDEAFSRQCGHQHVVDRLFEVVLVLILRRLLDQGRIHGGALAGLADSRLSKALVALHEAPAEPWTLPSLAERAGMSRSRFAEAFTATVGQPPAAYLTGYRIALAQDLLRRDRPLGRVAESVGYGSAAALSRAFSAHCGMSPREWRKTQVA</sequence>
<evidence type="ECO:0000256" key="3">
    <source>
        <dbReference type="ARBA" id="ARBA00023163"/>
    </source>
</evidence>
<dbReference type="Pfam" id="PF12852">
    <property type="entry name" value="Cupin_6"/>
    <property type="match status" value="1"/>
</dbReference>
<organism evidence="5 6">
    <name type="scientific">Marilutibacter alkalisoli</name>
    <dbReference type="NCBI Taxonomy" id="2591633"/>
    <lineage>
        <taxon>Bacteria</taxon>
        <taxon>Pseudomonadati</taxon>
        <taxon>Pseudomonadota</taxon>
        <taxon>Gammaproteobacteria</taxon>
        <taxon>Lysobacterales</taxon>
        <taxon>Lysobacteraceae</taxon>
        <taxon>Marilutibacter</taxon>
    </lineage>
</organism>
<keyword evidence="3" id="KW-0804">Transcription</keyword>
<dbReference type="InterPro" id="IPR050204">
    <property type="entry name" value="AraC_XylS_family_regulators"/>
</dbReference>
<evidence type="ECO:0000256" key="1">
    <source>
        <dbReference type="ARBA" id="ARBA00023015"/>
    </source>
</evidence>
<dbReference type="Gene3D" id="1.10.10.60">
    <property type="entry name" value="Homeodomain-like"/>
    <property type="match status" value="2"/>
</dbReference>
<dbReference type="Pfam" id="PF12833">
    <property type="entry name" value="HTH_18"/>
    <property type="match status" value="1"/>
</dbReference>
<keyword evidence="2" id="KW-0238">DNA-binding</keyword>
<dbReference type="SMART" id="SM00342">
    <property type="entry name" value="HTH_ARAC"/>
    <property type="match status" value="1"/>
</dbReference>
<dbReference type="Proteomes" id="UP000317199">
    <property type="component" value="Chromosome"/>
</dbReference>
<dbReference type="RefSeq" id="WP_141623618.1">
    <property type="nucleotide sequence ID" value="NZ_CP041242.1"/>
</dbReference>
<dbReference type="PROSITE" id="PS01124">
    <property type="entry name" value="HTH_ARAC_FAMILY_2"/>
    <property type="match status" value="1"/>
</dbReference>
<keyword evidence="1" id="KW-0805">Transcription regulation</keyword>
<dbReference type="SUPFAM" id="SSF46689">
    <property type="entry name" value="Homeodomain-like"/>
    <property type="match status" value="2"/>
</dbReference>
<dbReference type="GO" id="GO:0003700">
    <property type="term" value="F:DNA-binding transcription factor activity"/>
    <property type="evidence" value="ECO:0007669"/>
    <property type="project" value="InterPro"/>
</dbReference>
<feature type="domain" description="HTH araC/xylS-type" evidence="4">
    <location>
        <begin position="174"/>
        <end position="271"/>
    </location>
</feature>
<gene>
    <name evidence="5" type="ORF">FKV23_09410</name>
</gene>
<proteinExistence type="predicted"/>
<dbReference type="EMBL" id="CP041242">
    <property type="protein sequence ID" value="QDH70283.1"/>
    <property type="molecule type" value="Genomic_DNA"/>
</dbReference>
<dbReference type="OrthoDB" id="9783876at2"/>
<dbReference type="AlphaFoldDB" id="A0A514BSB8"/>
<dbReference type="InterPro" id="IPR018060">
    <property type="entry name" value="HTH_AraC"/>
</dbReference>
<evidence type="ECO:0000259" key="4">
    <source>
        <dbReference type="PROSITE" id="PS01124"/>
    </source>
</evidence>
<evidence type="ECO:0000313" key="6">
    <source>
        <dbReference type="Proteomes" id="UP000317199"/>
    </source>
</evidence>
<keyword evidence="6" id="KW-1185">Reference proteome</keyword>
<dbReference type="KEGG" id="lyj:FKV23_09410"/>
<evidence type="ECO:0000256" key="2">
    <source>
        <dbReference type="ARBA" id="ARBA00023125"/>
    </source>
</evidence>
<dbReference type="InterPro" id="IPR009057">
    <property type="entry name" value="Homeodomain-like_sf"/>
</dbReference>
<dbReference type="GO" id="GO:0043565">
    <property type="term" value="F:sequence-specific DNA binding"/>
    <property type="evidence" value="ECO:0007669"/>
    <property type="project" value="InterPro"/>
</dbReference>
<dbReference type="PANTHER" id="PTHR46796">
    <property type="entry name" value="HTH-TYPE TRANSCRIPTIONAL ACTIVATOR RHAS-RELATED"/>
    <property type="match status" value="1"/>
</dbReference>